<feature type="compositionally biased region" description="Acidic residues" evidence="1">
    <location>
        <begin position="46"/>
        <end position="59"/>
    </location>
</feature>
<name>A0ABR3G358_9PEZI</name>
<evidence type="ECO:0000256" key="1">
    <source>
        <dbReference type="SAM" id="MobiDB-lite"/>
    </source>
</evidence>
<accession>A0ABR3G358</accession>
<evidence type="ECO:0000313" key="2">
    <source>
        <dbReference type="EMBL" id="KAL0630235.1"/>
    </source>
</evidence>
<proteinExistence type="predicted"/>
<feature type="compositionally biased region" description="Polar residues" evidence="1">
    <location>
        <begin position="21"/>
        <end position="37"/>
    </location>
</feature>
<organism evidence="2 3">
    <name type="scientific">Discina gigas</name>
    <dbReference type="NCBI Taxonomy" id="1032678"/>
    <lineage>
        <taxon>Eukaryota</taxon>
        <taxon>Fungi</taxon>
        <taxon>Dikarya</taxon>
        <taxon>Ascomycota</taxon>
        <taxon>Pezizomycotina</taxon>
        <taxon>Pezizomycetes</taxon>
        <taxon>Pezizales</taxon>
        <taxon>Discinaceae</taxon>
        <taxon>Discina</taxon>
    </lineage>
</organism>
<dbReference type="EMBL" id="JBBBZM010000937">
    <property type="protein sequence ID" value="KAL0630235.1"/>
    <property type="molecule type" value="Genomic_DNA"/>
</dbReference>
<feature type="region of interest" description="Disordered" evidence="1">
    <location>
        <begin position="21"/>
        <end position="59"/>
    </location>
</feature>
<evidence type="ECO:0000313" key="3">
    <source>
        <dbReference type="Proteomes" id="UP001447188"/>
    </source>
</evidence>
<reference evidence="2 3" key="1">
    <citation type="submission" date="2024-02" db="EMBL/GenBank/DDBJ databases">
        <title>Discinaceae phylogenomics.</title>
        <authorList>
            <person name="Dirks A.C."/>
            <person name="James T.Y."/>
        </authorList>
    </citation>
    <scope>NUCLEOTIDE SEQUENCE [LARGE SCALE GENOMIC DNA]</scope>
    <source>
        <strain evidence="2 3">ACD0624</strain>
    </source>
</reference>
<gene>
    <name evidence="2" type="ORF">Q9L58_010918</name>
</gene>
<sequence>MHTNPGLTATITDFLLPTTVGTRNWTPTAPSAQTRQRQGIGLYNDEVGESDEEWEEDGD</sequence>
<dbReference type="Proteomes" id="UP001447188">
    <property type="component" value="Unassembled WGS sequence"/>
</dbReference>
<comment type="caution">
    <text evidence="2">The sequence shown here is derived from an EMBL/GenBank/DDBJ whole genome shotgun (WGS) entry which is preliminary data.</text>
</comment>
<keyword evidence="3" id="KW-1185">Reference proteome</keyword>
<protein>
    <submittedName>
        <fullName evidence="2">Uncharacterized protein</fullName>
    </submittedName>
</protein>